<dbReference type="InterPro" id="IPR007160">
    <property type="entry name" value="DUF362"/>
</dbReference>
<dbReference type="EMBL" id="OX458932">
    <property type="protein sequence ID" value="CAI9086238.1"/>
    <property type="molecule type" value="Genomic_DNA"/>
</dbReference>
<keyword evidence="3" id="KW-1185">Reference proteome</keyword>
<gene>
    <name evidence="2" type="ORF">MFUM_1916</name>
</gene>
<dbReference type="Pfam" id="PF04015">
    <property type="entry name" value="DUF362"/>
    <property type="match status" value="1"/>
</dbReference>
<evidence type="ECO:0000259" key="1">
    <source>
        <dbReference type="Pfam" id="PF04015"/>
    </source>
</evidence>
<feature type="domain" description="DUF362" evidence="1">
    <location>
        <begin position="224"/>
        <end position="325"/>
    </location>
</feature>
<organism evidence="2 3">
    <name type="scientific">Candidatus Methylacidiphilum fumarolicum</name>
    <dbReference type="NCBI Taxonomy" id="591154"/>
    <lineage>
        <taxon>Bacteria</taxon>
        <taxon>Pseudomonadati</taxon>
        <taxon>Verrucomicrobiota</taxon>
        <taxon>Methylacidiphilae</taxon>
        <taxon>Methylacidiphilales</taxon>
        <taxon>Methylacidiphilaceae</taxon>
        <taxon>Methylacidiphilum (ex Ratnadevi et al. 2023)</taxon>
    </lineage>
</organism>
<evidence type="ECO:0000313" key="2">
    <source>
        <dbReference type="EMBL" id="CAI9086238.1"/>
    </source>
</evidence>
<proteinExistence type="predicted"/>
<dbReference type="Proteomes" id="UP001161497">
    <property type="component" value="Chromosome"/>
</dbReference>
<accession>A0ABN8XIL5</accession>
<protein>
    <recommendedName>
        <fullName evidence="1">DUF362 domain-containing protein</fullName>
    </recommendedName>
</protein>
<reference evidence="2" key="1">
    <citation type="submission" date="2023-03" db="EMBL/GenBank/DDBJ databases">
        <authorList>
            <person name="Cremers G."/>
            <person name="Picone N."/>
        </authorList>
    </citation>
    <scope>NUCLEOTIDE SEQUENCE</scope>
    <source>
        <strain evidence="2">Sample_alias</strain>
    </source>
</reference>
<evidence type="ECO:0000313" key="3">
    <source>
        <dbReference type="Proteomes" id="UP001161497"/>
    </source>
</evidence>
<name>A0ABN8XIL5_9BACT</name>
<sequence length="373" mass="41434">MLTFWVLLLEFCLLLIPDLWAQTTEKHRVLIVENPASVVGYEANFSIVKAMFQSALKTYTQKSSSREAWSSFFHISSKDVVGIKINASGGTIMSTRKALVNAIVESLMEAGVPSQHIIVWDKYEDDLYNANYLPLTEDSRYLVKSVIPQTGFDPKVFYVNEILGKLIWGDMLFQGLKPSPFEKKQASDSEDNVAKLYEKGVPVSSLERRVSNKSFYAKIVTQLCSKIINVPVFCDNPNIGLNGCLASLALGMVDNTRRFQGEGVWGDPAIAEILDQPIVRKKVILHVMDALIAGYAGGPQFSPEYAVVTGSIYLSTDPVAIDSIVLPQMDAWRISARIPPLSPYSHYIQTAEEYGLGIADSRKIQVIRNSFPP</sequence>
<dbReference type="RefSeq" id="WP_009059239.1">
    <property type="nucleotide sequence ID" value="NZ_JAHXRZ010000007.1"/>
</dbReference>